<sequence length="303" mass="33585">MKKILLLLLFLILRASAPAWSCDACGCANSGSYFGLMPQSHKSMLGVRYSLLNFETHPGSEYFHTKETFQVTELYARFYPVKRVQAMVFLPYRSDRQITPAETKRQHGLGDATLLLNYNLLNTFMDSDKNHHFNHSLQLGGGIKVPTGRFHYDENNPLAVANANFQPGTGSTDFILNAFYTLNAGKWGTFLTLSQKLNTTNVRGYRFGNQTYGSADVFRTFTKGTLSIMPHLGLYVEHSAFGTQDGRTVRESGGDLLNGTAGVSLFANRWTAGISVQNPLAQNLSSGEVVSKARGMVQVAWLF</sequence>
<dbReference type="RefSeq" id="WP_189567943.1">
    <property type="nucleotide sequence ID" value="NZ_BMXF01000006.1"/>
</dbReference>
<evidence type="ECO:0000313" key="2">
    <source>
        <dbReference type="EMBL" id="GHB85503.1"/>
    </source>
</evidence>
<evidence type="ECO:0000313" key="3">
    <source>
        <dbReference type="Proteomes" id="UP000598271"/>
    </source>
</evidence>
<comment type="caution">
    <text evidence="2">The sequence shown here is derived from an EMBL/GenBank/DDBJ whole genome shotgun (WGS) entry which is preliminary data.</text>
</comment>
<protein>
    <recommendedName>
        <fullName evidence="4">Transporter</fullName>
    </recommendedName>
</protein>
<evidence type="ECO:0008006" key="4">
    <source>
        <dbReference type="Google" id="ProtNLM"/>
    </source>
</evidence>
<keyword evidence="3" id="KW-1185">Reference proteome</keyword>
<reference evidence="2 3" key="1">
    <citation type="journal article" date="2014" name="Int. J. Syst. Evol. Microbiol.">
        <title>Complete genome sequence of Corynebacterium casei LMG S-19264T (=DSM 44701T), isolated from a smear-ripened cheese.</title>
        <authorList>
            <consortium name="US DOE Joint Genome Institute (JGI-PGF)"/>
            <person name="Walter F."/>
            <person name="Albersmeier A."/>
            <person name="Kalinowski J."/>
            <person name="Ruckert C."/>
        </authorList>
    </citation>
    <scope>NUCLEOTIDE SEQUENCE [LARGE SCALE GENOMIC DNA]</scope>
    <source>
        <strain evidence="2 3">KCTC 12866</strain>
    </source>
</reference>
<feature type="chain" id="PRO_5035269617" description="Transporter" evidence="1">
    <location>
        <begin position="22"/>
        <end position="303"/>
    </location>
</feature>
<proteinExistence type="predicted"/>
<name>A0A8J3D7V8_9BACT</name>
<dbReference type="Proteomes" id="UP000598271">
    <property type="component" value="Unassembled WGS sequence"/>
</dbReference>
<organism evidence="2 3">
    <name type="scientific">Persicitalea jodogahamensis</name>
    <dbReference type="NCBI Taxonomy" id="402147"/>
    <lineage>
        <taxon>Bacteria</taxon>
        <taxon>Pseudomonadati</taxon>
        <taxon>Bacteroidota</taxon>
        <taxon>Cytophagia</taxon>
        <taxon>Cytophagales</taxon>
        <taxon>Spirosomataceae</taxon>
        <taxon>Persicitalea</taxon>
    </lineage>
</organism>
<dbReference type="EMBL" id="BMXF01000006">
    <property type="protein sequence ID" value="GHB85503.1"/>
    <property type="molecule type" value="Genomic_DNA"/>
</dbReference>
<gene>
    <name evidence="2" type="ORF">GCM10007390_46110</name>
</gene>
<feature type="signal peptide" evidence="1">
    <location>
        <begin position="1"/>
        <end position="21"/>
    </location>
</feature>
<keyword evidence="1" id="KW-0732">Signal</keyword>
<evidence type="ECO:0000256" key="1">
    <source>
        <dbReference type="SAM" id="SignalP"/>
    </source>
</evidence>
<dbReference type="AlphaFoldDB" id="A0A8J3D7V8"/>
<accession>A0A8J3D7V8</accession>